<dbReference type="InterPro" id="IPR029044">
    <property type="entry name" value="Nucleotide-diphossugar_trans"/>
</dbReference>
<organism evidence="2 3">
    <name type="scientific">Trichomonas vaginalis (strain ATCC PRA-98 / G3)</name>
    <dbReference type="NCBI Taxonomy" id="412133"/>
    <lineage>
        <taxon>Eukaryota</taxon>
        <taxon>Metamonada</taxon>
        <taxon>Parabasalia</taxon>
        <taxon>Trichomonadida</taxon>
        <taxon>Trichomonadidae</taxon>
        <taxon>Trichomonas</taxon>
    </lineage>
</organism>
<dbReference type="KEGG" id="tva:4764929"/>
<dbReference type="Proteomes" id="UP000001542">
    <property type="component" value="Unassembled WGS sequence"/>
</dbReference>
<dbReference type="VEuPathDB" id="TrichDB:TVAGG3_0324920"/>
<dbReference type="SUPFAM" id="SSF53448">
    <property type="entry name" value="Nucleotide-diphospho-sugar transferases"/>
    <property type="match status" value="1"/>
</dbReference>
<dbReference type="VEuPathDB" id="TrichDB:TVAG_311690"/>
<dbReference type="SMR" id="A2EJX6"/>
<keyword evidence="1" id="KW-1133">Transmembrane helix</keyword>
<dbReference type="Gene3D" id="3.90.550.10">
    <property type="entry name" value="Spore Coat Polysaccharide Biosynthesis Protein SpsA, Chain A"/>
    <property type="match status" value="1"/>
</dbReference>
<evidence type="ECO:0000313" key="3">
    <source>
        <dbReference type="Proteomes" id="UP000001542"/>
    </source>
</evidence>
<protein>
    <submittedName>
        <fullName evidence="2">Uncharacterized protein</fullName>
    </submittedName>
</protein>
<gene>
    <name evidence="2" type="ORF">TVAG_311690</name>
</gene>
<proteinExistence type="predicted"/>
<dbReference type="AlphaFoldDB" id="A2EJX6"/>
<dbReference type="EMBL" id="DS113409">
    <property type="protein sequence ID" value="EAY07044.1"/>
    <property type="molecule type" value="Genomic_DNA"/>
</dbReference>
<dbReference type="RefSeq" id="XP_001319267.1">
    <property type="nucleotide sequence ID" value="XM_001319232.1"/>
</dbReference>
<name>A2EJX6_TRIV3</name>
<sequence length="655" mass="75360">MPKRKGSGAFIVPLCFKKACGIRSFHQLLYVIGIIFTLIISFYYLISSEAFIDIDPNKDVVMINNSDISTYFIPKFSDPNFHYPNIHSNLTNTCINRSDYMNDLARLFGFQTSFSFKRDTYVLVFGASSAVGKYVIKELVKRKIKYIPFNSADTFGPSSILYNFFPLLNIQGAIVADTTSFSPDSIQYAKDACGFLTSYRKRMIVLVMPPIDSISIDSLRWYNSKLVYVPNIFDSSTFDLTNPLFRAQFNCKYKNRTDYYKEDLFHIIYPEEVAKVLIEQFFAVEPRDVSIVGNSNIKLENALKYAVRPYPDCDLNDIYSDIASPVTSLSQIVVGKPNVNIEKLITKQFGKPLQYNAKKNYISFIIAVNISNSGDKATFTQFLTEMANAYKDHQHVGADFILVDISEKENEIREDIELEFQYRYFLEYVKLIRHPSSATKTIYSAWNIGIRRAKGEFIALMTFKDFVSRDFFGFIDAQKFDKRIIYRSRTYMTNSNRTIRHAFSGNDISDAQNVRDFCTSKYDGLVPILNVASNHNQAVACNQISFLMASREVWDKIGGLPEFPVTGGFEMGYIIMSRFLRMFPTYSTVNMREPLIKLVDEEPFDTIPGIDLAKISDELWCTGRSSFIEQFENENWGFKGQDIPIQEYTIRKRVY</sequence>
<keyword evidence="1" id="KW-0472">Membrane</keyword>
<evidence type="ECO:0000256" key="1">
    <source>
        <dbReference type="SAM" id="Phobius"/>
    </source>
</evidence>
<dbReference type="InParanoid" id="A2EJX6"/>
<keyword evidence="3" id="KW-1185">Reference proteome</keyword>
<keyword evidence="1" id="KW-0812">Transmembrane</keyword>
<accession>A2EJX6</accession>
<reference evidence="2" key="2">
    <citation type="journal article" date="2007" name="Science">
        <title>Draft genome sequence of the sexually transmitted pathogen Trichomonas vaginalis.</title>
        <authorList>
            <person name="Carlton J.M."/>
            <person name="Hirt R.P."/>
            <person name="Silva J.C."/>
            <person name="Delcher A.L."/>
            <person name="Schatz M."/>
            <person name="Zhao Q."/>
            <person name="Wortman J.R."/>
            <person name="Bidwell S.L."/>
            <person name="Alsmark U.C.M."/>
            <person name="Besteiro S."/>
            <person name="Sicheritz-Ponten T."/>
            <person name="Noel C.J."/>
            <person name="Dacks J.B."/>
            <person name="Foster P.G."/>
            <person name="Simillion C."/>
            <person name="Van de Peer Y."/>
            <person name="Miranda-Saavedra D."/>
            <person name="Barton G.J."/>
            <person name="Westrop G.D."/>
            <person name="Mueller S."/>
            <person name="Dessi D."/>
            <person name="Fiori P.L."/>
            <person name="Ren Q."/>
            <person name="Paulsen I."/>
            <person name="Zhang H."/>
            <person name="Bastida-Corcuera F.D."/>
            <person name="Simoes-Barbosa A."/>
            <person name="Brown M.T."/>
            <person name="Hayes R.D."/>
            <person name="Mukherjee M."/>
            <person name="Okumura C.Y."/>
            <person name="Schneider R."/>
            <person name="Smith A.J."/>
            <person name="Vanacova S."/>
            <person name="Villalvazo M."/>
            <person name="Haas B.J."/>
            <person name="Pertea M."/>
            <person name="Feldblyum T.V."/>
            <person name="Utterback T.R."/>
            <person name="Shu C.L."/>
            <person name="Osoegawa K."/>
            <person name="de Jong P.J."/>
            <person name="Hrdy I."/>
            <person name="Horvathova L."/>
            <person name="Zubacova Z."/>
            <person name="Dolezal P."/>
            <person name="Malik S.B."/>
            <person name="Logsdon J.M. Jr."/>
            <person name="Henze K."/>
            <person name="Gupta A."/>
            <person name="Wang C.C."/>
            <person name="Dunne R.L."/>
            <person name="Upcroft J.A."/>
            <person name="Upcroft P."/>
            <person name="White O."/>
            <person name="Salzberg S.L."/>
            <person name="Tang P."/>
            <person name="Chiu C.-H."/>
            <person name="Lee Y.-S."/>
            <person name="Embley T.M."/>
            <person name="Coombs G.H."/>
            <person name="Mottram J.C."/>
            <person name="Tachezy J."/>
            <person name="Fraser-Liggett C.M."/>
            <person name="Johnson P.J."/>
        </authorList>
    </citation>
    <scope>NUCLEOTIDE SEQUENCE [LARGE SCALE GENOMIC DNA]</scope>
    <source>
        <strain evidence="2">G3</strain>
    </source>
</reference>
<feature type="transmembrane region" description="Helical" evidence="1">
    <location>
        <begin position="28"/>
        <end position="46"/>
    </location>
</feature>
<reference evidence="2" key="1">
    <citation type="submission" date="2006-10" db="EMBL/GenBank/DDBJ databases">
        <authorList>
            <person name="Amadeo P."/>
            <person name="Zhao Q."/>
            <person name="Wortman J."/>
            <person name="Fraser-Liggett C."/>
            <person name="Carlton J."/>
        </authorList>
    </citation>
    <scope>NUCLEOTIDE SEQUENCE</scope>
    <source>
        <strain evidence="2">G3</strain>
    </source>
</reference>
<evidence type="ECO:0000313" key="2">
    <source>
        <dbReference type="EMBL" id="EAY07044.1"/>
    </source>
</evidence>